<accession>A0A2N7TYS6</accession>
<evidence type="ECO:0000259" key="1">
    <source>
        <dbReference type="PROSITE" id="PS51186"/>
    </source>
</evidence>
<dbReference type="Proteomes" id="UP000235803">
    <property type="component" value="Unassembled WGS sequence"/>
</dbReference>
<dbReference type="PROSITE" id="PS51186">
    <property type="entry name" value="GNAT"/>
    <property type="match status" value="1"/>
</dbReference>
<keyword evidence="2" id="KW-0808">Transferase</keyword>
<evidence type="ECO:0000313" key="2">
    <source>
        <dbReference type="EMBL" id="PMR73342.1"/>
    </source>
</evidence>
<reference evidence="2 3" key="1">
    <citation type="submission" date="2018-01" db="EMBL/GenBank/DDBJ databases">
        <title>Halomonas endophytica sp. nov., isolated from storage liquid in the stems of Populus euphratica.</title>
        <authorList>
            <person name="Chen C."/>
        </authorList>
    </citation>
    <scope>NUCLEOTIDE SEQUENCE [LARGE SCALE GENOMIC DNA]</scope>
    <source>
        <strain evidence="2 3">MC28</strain>
    </source>
</reference>
<dbReference type="AlphaFoldDB" id="A0A2N7TYS6"/>
<dbReference type="GO" id="GO:0016747">
    <property type="term" value="F:acyltransferase activity, transferring groups other than amino-acyl groups"/>
    <property type="evidence" value="ECO:0007669"/>
    <property type="project" value="InterPro"/>
</dbReference>
<dbReference type="RefSeq" id="WP_102654863.1">
    <property type="nucleotide sequence ID" value="NZ_PNRF01000037.1"/>
</dbReference>
<dbReference type="Pfam" id="PF13508">
    <property type="entry name" value="Acetyltransf_7"/>
    <property type="match status" value="1"/>
</dbReference>
<dbReference type="Pfam" id="PF18014">
    <property type="entry name" value="Acetyltransf_18"/>
    <property type="match status" value="1"/>
</dbReference>
<dbReference type="InterPro" id="IPR016181">
    <property type="entry name" value="Acyl_CoA_acyltransferase"/>
</dbReference>
<proteinExistence type="predicted"/>
<dbReference type="InterPro" id="IPR041496">
    <property type="entry name" value="YitH/HolE_GNAT"/>
</dbReference>
<sequence>MSIRLLPLEARHLDQAVGLSTAAGWPHRGRDWQLLTSLGEGLALVENERLVATAMHWSFDPGLATLGMVVVSPMYQRRGLGRRLMEAALAGIDASRVELHATAEGTGLYRSLGFVDIACVCQCQGYVVTGAPVEERYVVRAARACDVGALVALDAQAVGSPRHHLLYALLEHGEALVVEEDGSLAGFSICREFGHGHVIGPVVATTLPVAKRLVESWLERLKGGFVRVDTPDPELAGWLGERGLREVDRVRRMTLGGESGAEGSAIRFALASQALG</sequence>
<name>A0A2N7TYS6_9GAMM</name>
<dbReference type="EMBL" id="PNRF01000037">
    <property type="protein sequence ID" value="PMR73342.1"/>
    <property type="molecule type" value="Genomic_DNA"/>
</dbReference>
<comment type="caution">
    <text evidence="2">The sequence shown here is derived from an EMBL/GenBank/DDBJ whole genome shotgun (WGS) entry which is preliminary data.</text>
</comment>
<dbReference type="OrthoDB" id="510731at2"/>
<evidence type="ECO:0000313" key="3">
    <source>
        <dbReference type="Proteomes" id="UP000235803"/>
    </source>
</evidence>
<dbReference type="CDD" id="cd04301">
    <property type="entry name" value="NAT_SF"/>
    <property type="match status" value="1"/>
</dbReference>
<dbReference type="SUPFAM" id="SSF55729">
    <property type="entry name" value="Acyl-CoA N-acyltransferases (Nat)"/>
    <property type="match status" value="1"/>
</dbReference>
<organism evidence="2 3">
    <name type="scientific">Billgrantia endophytica</name>
    <dbReference type="NCBI Taxonomy" id="2033802"/>
    <lineage>
        <taxon>Bacteria</taxon>
        <taxon>Pseudomonadati</taxon>
        <taxon>Pseudomonadota</taxon>
        <taxon>Gammaproteobacteria</taxon>
        <taxon>Oceanospirillales</taxon>
        <taxon>Halomonadaceae</taxon>
        <taxon>Billgrantia</taxon>
    </lineage>
</organism>
<dbReference type="PANTHER" id="PTHR47237">
    <property type="entry name" value="SLL0310 PROTEIN"/>
    <property type="match status" value="1"/>
</dbReference>
<dbReference type="Gene3D" id="3.40.630.90">
    <property type="match status" value="1"/>
</dbReference>
<protein>
    <submittedName>
        <fullName evidence="2">N-acetyltransferase</fullName>
    </submittedName>
</protein>
<gene>
    <name evidence="2" type="ORF">C1H69_18610</name>
</gene>
<dbReference type="Gene3D" id="3.40.630.30">
    <property type="match status" value="1"/>
</dbReference>
<dbReference type="InterPro" id="IPR000182">
    <property type="entry name" value="GNAT_dom"/>
</dbReference>
<feature type="domain" description="N-acetyltransferase" evidence="1">
    <location>
        <begin position="3"/>
        <end position="140"/>
    </location>
</feature>
<dbReference type="InterPro" id="IPR052729">
    <property type="entry name" value="Acyl/Acetyltrans_Enzymes"/>
</dbReference>
<dbReference type="PANTHER" id="PTHR47237:SF2">
    <property type="entry name" value="BLL4206 PROTEIN"/>
    <property type="match status" value="1"/>
</dbReference>
<keyword evidence="3" id="KW-1185">Reference proteome</keyword>